<gene>
    <name evidence="2" type="ORF">QQF64_008682</name>
</gene>
<sequence>MFYISNQIANGSEGVTAKEQRKPKDSPSHTCCHLNKRVVCSLTLVLIAHTQTHNTKTNRGRSYESNPKSKQGWGAGRRERSCEFGERLEMYVPTGLYLVTFFSRNQPEVRSREAKNLNWDFKEDE</sequence>
<evidence type="ECO:0000313" key="2">
    <source>
        <dbReference type="EMBL" id="KAL1260855.1"/>
    </source>
</evidence>
<feature type="region of interest" description="Disordered" evidence="1">
    <location>
        <begin position="51"/>
        <end position="78"/>
    </location>
</feature>
<dbReference type="EMBL" id="JAYMGO010000015">
    <property type="protein sequence ID" value="KAL1260855.1"/>
    <property type="molecule type" value="Genomic_DNA"/>
</dbReference>
<protein>
    <submittedName>
        <fullName evidence="2">Uncharacterized protein</fullName>
    </submittedName>
</protein>
<evidence type="ECO:0000313" key="3">
    <source>
        <dbReference type="Proteomes" id="UP001558613"/>
    </source>
</evidence>
<evidence type="ECO:0000256" key="1">
    <source>
        <dbReference type="SAM" id="MobiDB-lite"/>
    </source>
</evidence>
<name>A0ABR3M6V7_9TELE</name>
<comment type="caution">
    <text evidence="2">The sequence shown here is derived from an EMBL/GenBank/DDBJ whole genome shotgun (WGS) entry which is preliminary data.</text>
</comment>
<dbReference type="Proteomes" id="UP001558613">
    <property type="component" value="Unassembled WGS sequence"/>
</dbReference>
<proteinExistence type="predicted"/>
<reference evidence="2 3" key="1">
    <citation type="submission" date="2023-09" db="EMBL/GenBank/DDBJ databases">
        <authorList>
            <person name="Wang M."/>
        </authorList>
    </citation>
    <scope>NUCLEOTIDE SEQUENCE [LARGE SCALE GENOMIC DNA]</scope>
    <source>
        <strain evidence="2">GT-2023</strain>
        <tissue evidence="2">Liver</tissue>
    </source>
</reference>
<organism evidence="2 3">
    <name type="scientific">Cirrhinus molitorella</name>
    <name type="common">mud carp</name>
    <dbReference type="NCBI Taxonomy" id="172907"/>
    <lineage>
        <taxon>Eukaryota</taxon>
        <taxon>Metazoa</taxon>
        <taxon>Chordata</taxon>
        <taxon>Craniata</taxon>
        <taxon>Vertebrata</taxon>
        <taxon>Euteleostomi</taxon>
        <taxon>Actinopterygii</taxon>
        <taxon>Neopterygii</taxon>
        <taxon>Teleostei</taxon>
        <taxon>Ostariophysi</taxon>
        <taxon>Cypriniformes</taxon>
        <taxon>Cyprinidae</taxon>
        <taxon>Labeoninae</taxon>
        <taxon>Labeonini</taxon>
        <taxon>Cirrhinus</taxon>
    </lineage>
</organism>
<keyword evidence="3" id="KW-1185">Reference proteome</keyword>
<accession>A0ABR3M6V7</accession>